<gene>
    <name evidence="1" type="ORF">GO755_19735</name>
</gene>
<organism evidence="1 2">
    <name type="scientific">Spirosoma arboris</name>
    <dbReference type="NCBI Taxonomy" id="2682092"/>
    <lineage>
        <taxon>Bacteria</taxon>
        <taxon>Pseudomonadati</taxon>
        <taxon>Bacteroidota</taxon>
        <taxon>Cytophagia</taxon>
        <taxon>Cytophagales</taxon>
        <taxon>Cytophagaceae</taxon>
        <taxon>Spirosoma</taxon>
    </lineage>
</organism>
<dbReference type="InterPro" id="IPR011473">
    <property type="entry name" value="DUF1579"/>
</dbReference>
<evidence type="ECO:0000313" key="1">
    <source>
        <dbReference type="EMBL" id="MVM32288.1"/>
    </source>
</evidence>
<dbReference type="AlphaFoldDB" id="A0A7K1SF06"/>
<dbReference type="Pfam" id="PF07617">
    <property type="entry name" value="DUF1579"/>
    <property type="match status" value="1"/>
</dbReference>
<protein>
    <submittedName>
        <fullName evidence="1">DUF1579 domain-containing protein</fullName>
    </submittedName>
</protein>
<comment type="caution">
    <text evidence="1">The sequence shown here is derived from an EMBL/GenBank/DDBJ whole genome shotgun (WGS) entry which is preliminary data.</text>
</comment>
<proteinExistence type="predicted"/>
<accession>A0A7K1SF06</accession>
<evidence type="ECO:0000313" key="2">
    <source>
        <dbReference type="Proteomes" id="UP000436006"/>
    </source>
</evidence>
<reference evidence="1 2" key="1">
    <citation type="submission" date="2019-12" db="EMBL/GenBank/DDBJ databases">
        <title>Spirosoma sp. HMF4905 genome sequencing and assembly.</title>
        <authorList>
            <person name="Kang H."/>
            <person name="Cha I."/>
            <person name="Kim H."/>
            <person name="Joh K."/>
        </authorList>
    </citation>
    <scope>NUCLEOTIDE SEQUENCE [LARGE SCALE GENOMIC DNA]</scope>
    <source>
        <strain evidence="1 2">HMF4905</strain>
    </source>
</reference>
<dbReference type="EMBL" id="WPIN01000007">
    <property type="protein sequence ID" value="MVM32288.1"/>
    <property type="molecule type" value="Genomic_DNA"/>
</dbReference>
<keyword evidence="2" id="KW-1185">Reference proteome</keyword>
<sequence length="240" mass="27307">MVKNLDKRHELAPFPQIQQCLLATIPTLSTSNQKPNKPMKNAFFKLTFTLLFMGYLAQGQIPSKAPSNEQETMAQLLDYSRPGPHHAILASMVGTWAFQDKNLPFVKGTLVRKAIFEGRFFWVEITGGQLPIPIADGKTKLANYQGVEIEGYDNVRKSYVTTAINNHIGSDAAQQIGQYDVKTNVFTYEWEQELVPGLKQKNRKVVHIMNPNQYSEEYYEDQQGSLKKTRDLMYTKTIAK</sequence>
<name>A0A7K1SF06_9BACT</name>
<dbReference type="Proteomes" id="UP000436006">
    <property type="component" value="Unassembled WGS sequence"/>
</dbReference>